<evidence type="ECO:0000313" key="2">
    <source>
        <dbReference type="EMBL" id="KNC75093.1"/>
    </source>
</evidence>
<dbReference type="EMBL" id="KQ243853">
    <property type="protein sequence ID" value="KNC75093.1"/>
    <property type="molecule type" value="Genomic_DNA"/>
</dbReference>
<name>A0A0L0FGE6_9EUKA</name>
<feature type="region of interest" description="Disordered" evidence="1">
    <location>
        <begin position="1"/>
        <end position="80"/>
    </location>
</feature>
<evidence type="ECO:0000313" key="3">
    <source>
        <dbReference type="Proteomes" id="UP000054560"/>
    </source>
</evidence>
<organism evidence="2 3">
    <name type="scientific">Sphaeroforma arctica JP610</name>
    <dbReference type="NCBI Taxonomy" id="667725"/>
    <lineage>
        <taxon>Eukaryota</taxon>
        <taxon>Ichthyosporea</taxon>
        <taxon>Ichthyophonida</taxon>
        <taxon>Sphaeroforma</taxon>
    </lineage>
</organism>
<reference evidence="2 3" key="1">
    <citation type="submission" date="2011-02" db="EMBL/GenBank/DDBJ databases">
        <title>The Genome Sequence of Sphaeroforma arctica JP610.</title>
        <authorList>
            <consortium name="The Broad Institute Genome Sequencing Platform"/>
            <person name="Russ C."/>
            <person name="Cuomo C."/>
            <person name="Young S.K."/>
            <person name="Zeng Q."/>
            <person name="Gargeya S."/>
            <person name="Alvarado L."/>
            <person name="Berlin A."/>
            <person name="Chapman S.B."/>
            <person name="Chen Z."/>
            <person name="Freedman E."/>
            <person name="Gellesch M."/>
            <person name="Goldberg J."/>
            <person name="Griggs A."/>
            <person name="Gujja S."/>
            <person name="Heilman E."/>
            <person name="Heiman D."/>
            <person name="Howarth C."/>
            <person name="Mehta T."/>
            <person name="Neiman D."/>
            <person name="Pearson M."/>
            <person name="Roberts A."/>
            <person name="Saif S."/>
            <person name="Shea T."/>
            <person name="Shenoy N."/>
            <person name="Sisk P."/>
            <person name="Stolte C."/>
            <person name="Sykes S."/>
            <person name="White J."/>
            <person name="Yandava C."/>
            <person name="Burger G."/>
            <person name="Gray M.W."/>
            <person name="Holland P.W.H."/>
            <person name="King N."/>
            <person name="Lang F.B.F."/>
            <person name="Roger A.J."/>
            <person name="Ruiz-Trillo I."/>
            <person name="Haas B."/>
            <person name="Nusbaum C."/>
            <person name="Birren B."/>
        </authorList>
    </citation>
    <scope>NUCLEOTIDE SEQUENCE [LARGE SCALE GENOMIC DNA]</scope>
    <source>
        <strain evidence="2 3">JP610</strain>
    </source>
</reference>
<proteinExistence type="predicted"/>
<dbReference type="GeneID" id="25912880"/>
<dbReference type="Proteomes" id="UP000054560">
    <property type="component" value="Unassembled WGS sequence"/>
</dbReference>
<evidence type="ECO:0000256" key="1">
    <source>
        <dbReference type="SAM" id="MobiDB-lite"/>
    </source>
</evidence>
<feature type="compositionally biased region" description="Polar residues" evidence="1">
    <location>
        <begin position="42"/>
        <end position="60"/>
    </location>
</feature>
<sequence length="80" mass="8881">MADIDTSTPHETVQTPSDDDISEPQAVPTSKQHWDPQYPTLAWSTSTDQLPNSGPNNMKQISLVKHNWPHKARTSSGSVR</sequence>
<dbReference type="RefSeq" id="XP_014148995.1">
    <property type="nucleotide sequence ID" value="XM_014293520.1"/>
</dbReference>
<feature type="compositionally biased region" description="Polar residues" evidence="1">
    <location>
        <begin position="1"/>
        <end position="16"/>
    </location>
</feature>
<protein>
    <submittedName>
        <fullName evidence="2">Uncharacterized protein</fullName>
    </submittedName>
</protein>
<gene>
    <name evidence="2" type="ORF">SARC_12376</name>
</gene>
<keyword evidence="3" id="KW-1185">Reference proteome</keyword>
<accession>A0A0L0FGE6</accession>
<dbReference type="AlphaFoldDB" id="A0A0L0FGE6"/>